<dbReference type="Gene3D" id="3.40.50.10260">
    <property type="entry name" value="YjeF N-terminal domain"/>
    <property type="match status" value="1"/>
</dbReference>
<dbReference type="InterPro" id="IPR029056">
    <property type="entry name" value="Ribokinase-like"/>
</dbReference>
<evidence type="ECO:0000256" key="15">
    <source>
        <dbReference type="ARBA" id="ARBA00048238"/>
    </source>
</evidence>
<evidence type="ECO:0000256" key="9">
    <source>
        <dbReference type="ARBA" id="ARBA00022958"/>
    </source>
</evidence>
<keyword evidence="6 17" id="KW-0547">Nucleotide-binding</keyword>
<dbReference type="Pfam" id="PF01256">
    <property type="entry name" value="Carb_kinase"/>
    <property type="match status" value="1"/>
</dbReference>
<evidence type="ECO:0000256" key="8">
    <source>
        <dbReference type="ARBA" id="ARBA00022857"/>
    </source>
</evidence>
<feature type="binding site" evidence="18">
    <location>
        <position position="164"/>
    </location>
    <ligand>
        <name>(6S)-NADPHX</name>
        <dbReference type="ChEBI" id="CHEBI:64076"/>
    </ligand>
</feature>
<dbReference type="NCBIfam" id="TIGR00197">
    <property type="entry name" value="yjeF_nterm"/>
    <property type="match status" value="1"/>
</dbReference>
<dbReference type="EC" id="5.1.99.6" evidence="19"/>
<name>A0A6G7PY54_9BACT</name>
<dbReference type="EC" id="4.2.1.136" evidence="19"/>
<comment type="function">
    <text evidence="18">Catalyzes the epimerization of the S- and R-forms of NAD(P)HX, a damaged form of NAD(P)H that is a result of enzymatic or heat-dependent hydration. This is a prerequisite for the S-specific NAD(P)H-hydrate dehydratase to allow the repair of both epimers of NAD(P)HX.</text>
</comment>
<evidence type="ECO:0000256" key="17">
    <source>
        <dbReference type="HAMAP-Rule" id="MF_01965"/>
    </source>
</evidence>
<dbReference type="GO" id="GO:0110051">
    <property type="term" value="P:metabolite repair"/>
    <property type="evidence" value="ECO:0007669"/>
    <property type="project" value="TreeGrafter"/>
</dbReference>
<dbReference type="GO" id="GO:0052856">
    <property type="term" value="F:NAD(P)HX epimerase activity"/>
    <property type="evidence" value="ECO:0007669"/>
    <property type="project" value="UniProtKB-UniRule"/>
</dbReference>
<dbReference type="PROSITE" id="PS51385">
    <property type="entry name" value="YJEF_N"/>
    <property type="match status" value="1"/>
</dbReference>
<dbReference type="GO" id="GO:0005524">
    <property type="term" value="F:ATP binding"/>
    <property type="evidence" value="ECO:0007669"/>
    <property type="project" value="UniProtKB-UniRule"/>
</dbReference>
<gene>
    <name evidence="17" type="primary">nnrD</name>
    <name evidence="18" type="synonym">nnrE</name>
    <name evidence="22" type="ORF">G4V39_10220</name>
</gene>
<comment type="caution">
    <text evidence="18">Lacks conserved residue(s) required for the propagation of feature annotation.</text>
</comment>
<reference evidence="22 23" key="1">
    <citation type="submission" date="2020-02" db="EMBL/GenBank/DDBJ databases">
        <title>Genome analysis of Thermosulfuriphilus ammonigenes ST65T, an anaerobic thermophilic chemolithoautotrophic bacterium isolated from a deep-sea hydrothermal vent.</title>
        <authorList>
            <person name="Slobodkina G."/>
            <person name="Allioux M."/>
            <person name="Merkel A."/>
            <person name="Alain K."/>
            <person name="Jebbar M."/>
            <person name="Slobodkin A."/>
        </authorList>
    </citation>
    <scope>NUCLEOTIDE SEQUENCE [LARGE SCALE GENOMIC DNA]</scope>
    <source>
        <strain evidence="22 23">ST65</strain>
    </source>
</reference>
<comment type="similarity">
    <text evidence="4 19">In the C-terminal section; belongs to the NnrD/CARKD family.</text>
</comment>
<evidence type="ECO:0000256" key="10">
    <source>
        <dbReference type="ARBA" id="ARBA00023027"/>
    </source>
</evidence>
<feature type="binding site" evidence="18">
    <location>
        <position position="60"/>
    </location>
    <ligand>
        <name>K(+)</name>
        <dbReference type="ChEBI" id="CHEBI:29103"/>
    </ligand>
</feature>
<dbReference type="RefSeq" id="WP_166032841.1">
    <property type="nucleotide sequence ID" value="NZ_CP048877.1"/>
</dbReference>
<feature type="binding site" evidence="18">
    <location>
        <begin position="59"/>
        <end position="63"/>
    </location>
    <ligand>
        <name>(6S)-NADPHX</name>
        <dbReference type="ChEBI" id="CHEBI:64076"/>
    </ligand>
</feature>
<dbReference type="InterPro" id="IPR030677">
    <property type="entry name" value="Nnr"/>
</dbReference>
<comment type="function">
    <text evidence="14 19">Bifunctional enzyme that catalyzes the epimerization of the S- and R-forms of NAD(P)HX and the dehydration of the S-form of NAD(P)HX at the expense of ADP, which is converted to AMP. This allows the repair of both epimers of NAD(P)HX, a damaged form of NAD(P)H that is a result of enzymatic or heat-dependent hydration.</text>
</comment>
<evidence type="ECO:0000256" key="14">
    <source>
        <dbReference type="ARBA" id="ARBA00025153"/>
    </source>
</evidence>
<dbReference type="InterPro" id="IPR036652">
    <property type="entry name" value="YjeF_N_dom_sf"/>
</dbReference>
<dbReference type="PIRSF" id="PIRSF017184">
    <property type="entry name" value="Nnr"/>
    <property type="match status" value="1"/>
</dbReference>
<keyword evidence="12 17" id="KW-0456">Lyase</keyword>
<feature type="binding site" evidence="17">
    <location>
        <position position="337"/>
    </location>
    <ligand>
        <name>(6S)-NADPHX</name>
        <dbReference type="ChEBI" id="CHEBI:64076"/>
    </ligand>
</feature>
<feature type="binding site" evidence="18">
    <location>
        <position position="131"/>
    </location>
    <ligand>
        <name>K(+)</name>
        <dbReference type="ChEBI" id="CHEBI:29103"/>
    </ligand>
</feature>
<comment type="catalytic activity">
    <reaction evidence="15 17 19">
        <text>(6S)-NADHX + ADP = AMP + phosphate + NADH + H(+)</text>
        <dbReference type="Rhea" id="RHEA:32223"/>
        <dbReference type="ChEBI" id="CHEBI:15378"/>
        <dbReference type="ChEBI" id="CHEBI:43474"/>
        <dbReference type="ChEBI" id="CHEBI:57945"/>
        <dbReference type="ChEBI" id="CHEBI:64074"/>
        <dbReference type="ChEBI" id="CHEBI:456215"/>
        <dbReference type="ChEBI" id="CHEBI:456216"/>
        <dbReference type="EC" id="4.2.1.136"/>
    </reaction>
</comment>
<evidence type="ECO:0000259" key="21">
    <source>
        <dbReference type="PROSITE" id="PS51385"/>
    </source>
</evidence>
<dbReference type="KEGG" id="tav:G4V39_10220"/>
<keyword evidence="11 18" id="KW-0413">Isomerase</keyword>
<comment type="catalytic activity">
    <reaction evidence="2 18 19">
        <text>(6R)-NADPHX = (6S)-NADPHX</text>
        <dbReference type="Rhea" id="RHEA:32227"/>
        <dbReference type="ChEBI" id="CHEBI:64076"/>
        <dbReference type="ChEBI" id="CHEBI:64077"/>
        <dbReference type="EC" id="5.1.99.6"/>
    </reaction>
</comment>
<dbReference type="Gene3D" id="3.40.1190.20">
    <property type="match status" value="1"/>
</dbReference>
<evidence type="ECO:0000256" key="4">
    <source>
        <dbReference type="ARBA" id="ARBA00009524"/>
    </source>
</evidence>
<evidence type="ECO:0000256" key="13">
    <source>
        <dbReference type="ARBA" id="ARBA00023268"/>
    </source>
</evidence>
<evidence type="ECO:0000256" key="16">
    <source>
        <dbReference type="ARBA" id="ARBA00049209"/>
    </source>
</evidence>
<evidence type="ECO:0000256" key="12">
    <source>
        <dbReference type="ARBA" id="ARBA00023239"/>
    </source>
</evidence>
<dbReference type="GO" id="GO:0046872">
    <property type="term" value="F:metal ion binding"/>
    <property type="evidence" value="ECO:0007669"/>
    <property type="project" value="UniProtKB-UniRule"/>
</dbReference>
<protein>
    <recommendedName>
        <fullName evidence="19">Bifunctional NAD(P)H-hydrate repair enzyme</fullName>
    </recommendedName>
    <alternativeName>
        <fullName evidence="19">Nicotinamide nucleotide repair protein</fullName>
    </alternativeName>
    <domain>
        <recommendedName>
            <fullName evidence="19">ADP-dependent (S)-NAD(P)H-hydrate dehydratase</fullName>
            <ecNumber evidence="19">4.2.1.136</ecNumber>
        </recommendedName>
        <alternativeName>
            <fullName evidence="19">ADP-dependent NAD(P)HX dehydratase</fullName>
        </alternativeName>
    </domain>
    <domain>
        <recommendedName>
            <fullName evidence="19">NAD(P)H-hydrate epimerase</fullName>
            <ecNumber evidence="19">5.1.99.6</ecNumber>
        </recommendedName>
    </domain>
</protein>
<feature type="domain" description="YjeF C-terminal" evidence="20">
    <location>
        <begin position="231"/>
        <end position="514"/>
    </location>
</feature>
<evidence type="ECO:0000256" key="18">
    <source>
        <dbReference type="HAMAP-Rule" id="MF_01966"/>
    </source>
</evidence>
<dbReference type="PROSITE" id="PS01050">
    <property type="entry name" value="YJEF_C_2"/>
    <property type="match status" value="1"/>
</dbReference>
<feature type="domain" description="YjeF N-terminal" evidence="21">
    <location>
        <begin position="11"/>
        <end position="221"/>
    </location>
</feature>
<evidence type="ECO:0000256" key="5">
    <source>
        <dbReference type="ARBA" id="ARBA00022723"/>
    </source>
</evidence>
<comment type="subunit">
    <text evidence="17">Homotetramer.</text>
</comment>
<keyword evidence="7 17" id="KW-0067">ATP-binding</keyword>
<evidence type="ECO:0000256" key="6">
    <source>
        <dbReference type="ARBA" id="ARBA00022741"/>
    </source>
</evidence>
<sequence>MKMYLFTAQEMQSLDRATIEDLGIPGLILMENAGRGVAELVCRRFSSGARVAILVGPGNNGGDGLVIARHLKARGFEVTAYLLAPEEKFRGDAAVNLRAARAHGVALVAILKDSLLPLLEAGLGQAEVIVDALFGTGLRRPIQGRLAQALEMANRSPAYRIAVDMPSGICADTGKVLGVAFRAHLTATMAAPKLGQVLFPGAEYVGQLKIIDISMPQDLISRQAKPRYLLDPDLLRPWLPRRPPEGHKGTFGHVLVVAGSPGKTGAAALAAMGALRAGAGLVTVAAGKGVNSILETKLTEAMTLPLPETSEGSLAPEAIEPIFSFSKRLRAGVIGPGMGLHPGTKDLARKIILEFPHPLVVDADALTVVAEMGPQMLGQSPAPRVLTPHPGEMGRIFGLSAREIQAGRLKYAQSLAQVTGAVVVLKGARTLIAEAEALAINPTGGPGMATGGSGDVLSGIIAALLAQGLPAFWAASLGVYIHGLAGEALAEERGPFGFLPTELADRLPKTIREFISLQELSLKLGDGLLGEDNCRQPKP</sequence>
<evidence type="ECO:0000313" key="22">
    <source>
        <dbReference type="EMBL" id="QIJ72625.1"/>
    </source>
</evidence>
<dbReference type="NCBIfam" id="TIGR00196">
    <property type="entry name" value="yjeF_cterm"/>
    <property type="match status" value="1"/>
</dbReference>
<feature type="binding site" evidence="17">
    <location>
        <position position="455"/>
    </location>
    <ligand>
        <name>(6S)-NADPHX</name>
        <dbReference type="ChEBI" id="CHEBI:64076"/>
    </ligand>
</feature>
<evidence type="ECO:0000256" key="1">
    <source>
        <dbReference type="ARBA" id="ARBA00000013"/>
    </source>
</evidence>
<evidence type="ECO:0000259" key="20">
    <source>
        <dbReference type="PROSITE" id="PS51383"/>
    </source>
</evidence>
<organism evidence="22 23">
    <name type="scientific">Thermosulfuriphilus ammonigenes</name>
    <dbReference type="NCBI Taxonomy" id="1936021"/>
    <lineage>
        <taxon>Bacteria</taxon>
        <taxon>Pseudomonadati</taxon>
        <taxon>Thermodesulfobacteriota</taxon>
        <taxon>Thermodesulfobacteria</taxon>
        <taxon>Thermodesulfobacteriales</taxon>
        <taxon>Thermodesulfobacteriaceae</taxon>
        <taxon>Thermosulfuriphilus</taxon>
    </lineage>
</organism>
<keyword evidence="13" id="KW-0511">Multifunctional enzyme</keyword>
<comment type="cofactor">
    <cofactor evidence="18 19">
        <name>K(+)</name>
        <dbReference type="ChEBI" id="CHEBI:29103"/>
    </cofactor>
    <text evidence="18 19">Binds 1 potassium ion per subunit.</text>
</comment>
<evidence type="ECO:0000256" key="11">
    <source>
        <dbReference type="ARBA" id="ARBA00023235"/>
    </source>
</evidence>
<dbReference type="InterPro" id="IPR017953">
    <property type="entry name" value="Carbohydrate_kinase_pred_CS"/>
</dbReference>
<feature type="binding site" evidence="18">
    <location>
        <begin position="135"/>
        <end position="141"/>
    </location>
    <ligand>
        <name>(6S)-NADPHX</name>
        <dbReference type="ChEBI" id="CHEBI:64076"/>
    </ligand>
</feature>
<dbReference type="HAMAP" id="MF_01966">
    <property type="entry name" value="NADHX_epimerase"/>
    <property type="match status" value="1"/>
</dbReference>
<dbReference type="EMBL" id="CP048877">
    <property type="protein sequence ID" value="QIJ72625.1"/>
    <property type="molecule type" value="Genomic_DNA"/>
</dbReference>
<dbReference type="SUPFAM" id="SSF64153">
    <property type="entry name" value="YjeF N-terminal domain-like"/>
    <property type="match status" value="1"/>
</dbReference>
<feature type="binding site" evidence="17">
    <location>
        <position position="389"/>
    </location>
    <ligand>
        <name>(6S)-NADPHX</name>
        <dbReference type="ChEBI" id="CHEBI:64076"/>
    </ligand>
</feature>
<proteinExistence type="inferred from homology"/>
<evidence type="ECO:0000256" key="2">
    <source>
        <dbReference type="ARBA" id="ARBA00000909"/>
    </source>
</evidence>
<dbReference type="GO" id="GO:0046496">
    <property type="term" value="P:nicotinamide nucleotide metabolic process"/>
    <property type="evidence" value="ECO:0007669"/>
    <property type="project" value="UniProtKB-UniRule"/>
</dbReference>
<comment type="similarity">
    <text evidence="3 19">In the N-terminal section; belongs to the NnrE/AIBP family.</text>
</comment>
<keyword evidence="10 17" id="KW-0520">NAD</keyword>
<dbReference type="Pfam" id="PF03853">
    <property type="entry name" value="YjeF_N"/>
    <property type="match status" value="1"/>
</dbReference>
<dbReference type="InterPro" id="IPR000631">
    <property type="entry name" value="CARKD"/>
</dbReference>
<evidence type="ECO:0000256" key="19">
    <source>
        <dbReference type="PIRNR" id="PIRNR017184"/>
    </source>
</evidence>
<feature type="binding site" evidence="17">
    <location>
        <position position="454"/>
    </location>
    <ligand>
        <name>AMP</name>
        <dbReference type="ChEBI" id="CHEBI:456215"/>
    </ligand>
</feature>
<comment type="cofactor">
    <cofactor evidence="17">
        <name>Mg(2+)</name>
        <dbReference type="ChEBI" id="CHEBI:18420"/>
    </cofactor>
</comment>
<keyword evidence="5 18" id="KW-0479">Metal-binding</keyword>
<feature type="binding site" evidence="17">
    <location>
        <position position="266"/>
    </location>
    <ligand>
        <name>(6S)-NADPHX</name>
        <dbReference type="ChEBI" id="CHEBI:64076"/>
    </ligand>
</feature>
<dbReference type="GO" id="GO:0052855">
    <property type="term" value="F:ADP-dependent NAD(P)H-hydrate dehydratase activity"/>
    <property type="evidence" value="ECO:0007669"/>
    <property type="project" value="UniProtKB-UniRule"/>
</dbReference>
<evidence type="ECO:0000256" key="3">
    <source>
        <dbReference type="ARBA" id="ARBA00006001"/>
    </source>
</evidence>
<dbReference type="PROSITE" id="PS51383">
    <property type="entry name" value="YJEF_C_3"/>
    <property type="match status" value="1"/>
</dbReference>
<dbReference type="PANTHER" id="PTHR12592:SF0">
    <property type="entry name" value="ATP-DEPENDENT (S)-NAD(P)H-HYDRATE DEHYDRATASE"/>
    <property type="match status" value="1"/>
</dbReference>
<dbReference type="Proteomes" id="UP000502179">
    <property type="component" value="Chromosome"/>
</dbReference>
<keyword evidence="8 17" id="KW-0521">NADP</keyword>
<comment type="catalytic activity">
    <reaction evidence="1 18 19">
        <text>(6R)-NADHX = (6S)-NADHX</text>
        <dbReference type="Rhea" id="RHEA:32215"/>
        <dbReference type="ChEBI" id="CHEBI:64074"/>
        <dbReference type="ChEBI" id="CHEBI:64075"/>
        <dbReference type="EC" id="5.1.99.6"/>
    </reaction>
</comment>
<evidence type="ECO:0000313" key="23">
    <source>
        <dbReference type="Proteomes" id="UP000502179"/>
    </source>
</evidence>
<dbReference type="CDD" id="cd01171">
    <property type="entry name" value="YXKO-related"/>
    <property type="match status" value="1"/>
</dbReference>
<keyword evidence="9 18" id="KW-0630">Potassium</keyword>
<accession>A0A6G7PY54</accession>
<comment type="function">
    <text evidence="17">Catalyzes the dehydration of the S-form of NAD(P)HX at the expense of ADP, which is converted to AMP. Together with NAD(P)HX epimerase, which catalyzes the epimerization of the S- and R-forms, the enzyme allows the repair of both epimers of NAD(P)HX, a damaged form of NAD(P)H that is a result of enzymatic or heat-dependent hydration.</text>
</comment>
<feature type="binding site" evidence="17">
    <location>
        <begin position="426"/>
        <end position="430"/>
    </location>
    <ligand>
        <name>AMP</name>
        <dbReference type="ChEBI" id="CHEBI:456215"/>
    </ligand>
</feature>
<comment type="catalytic activity">
    <reaction evidence="16 17 19">
        <text>(6S)-NADPHX + ADP = AMP + phosphate + NADPH + H(+)</text>
        <dbReference type="Rhea" id="RHEA:32235"/>
        <dbReference type="ChEBI" id="CHEBI:15378"/>
        <dbReference type="ChEBI" id="CHEBI:43474"/>
        <dbReference type="ChEBI" id="CHEBI:57783"/>
        <dbReference type="ChEBI" id="CHEBI:64076"/>
        <dbReference type="ChEBI" id="CHEBI:456215"/>
        <dbReference type="ChEBI" id="CHEBI:456216"/>
        <dbReference type="EC" id="4.2.1.136"/>
    </reaction>
</comment>
<comment type="similarity">
    <text evidence="17">Belongs to the NnrD/CARKD family.</text>
</comment>
<dbReference type="PANTHER" id="PTHR12592">
    <property type="entry name" value="ATP-DEPENDENT (S)-NAD(P)H-HYDRATE DEHYDRATASE FAMILY MEMBER"/>
    <property type="match status" value="1"/>
</dbReference>
<dbReference type="HAMAP" id="MF_01965">
    <property type="entry name" value="NADHX_dehydratase"/>
    <property type="match status" value="1"/>
</dbReference>
<keyword evidence="23" id="KW-1185">Reference proteome</keyword>
<evidence type="ECO:0000256" key="7">
    <source>
        <dbReference type="ARBA" id="ARBA00022840"/>
    </source>
</evidence>
<comment type="similarity">
    <text evidence="18">Belongs to the NnrE/AIBP family.</text>
</comment>
<dbReference type="SUPFAM" id="SSF53613">
    <property type="entry name" value="Ribokinase-like"/>
    <property type="match status" value="1"/>
</dbReference>
<dbReference type="InterPro" id="IPR004443">
    <property type="entry name" value="YjeF_N_dom"/>
</dbReference>
<dbReference type="AlphaFoldDB" id="A0A6G7PY54"/>
<feature type="binding site" evidence="18">
    <location>
        <position position="167"/>
    </location>
    <ligand>
        <name>K(+)</name>
        <dbReference type="ChEBI" id="CHEBI:29103"/>
    </ligand>
</feature>